<comment type="caution">
    <text evidence="1">The sequence shown here is derived from an EMBL/GenBank/DDBJ whole genome shotgun (WGS) entry which is preliminary data.</text>
</comment>
<reference evidence="1" key="1">
    <citation type="submission" date="2021-02" db="EMBL/GenBank/DDBJ databases">
        <authorList>
            <person name="Dougan E. K."/>
            <person name="Rhodes N."/>
            <person name="Thang M."/>
            <person name="Chan C."/>
        </authorList>
    </citation>
    <scope>NUCLEOTIDE SEQUENCE</scope>
</reference>
<accession>A0A813KB17</accession>
<dbReference type="AlphaFoldDB" id="A0A813KB17"/>
<dbReference type="Proteomes" id="UP000626109">
    <property type="component" value="Unassembled WGS sequence"/>
</dbReference>
<name>A0A813KB17_POLGL</name>
<sequence>MMCSTVVNHLLSATLDSLCVHSIICIFCYGVLCTGCMPELRPPFELCSACRIPNMLVSTKRQCVLSWACFLPRTARMRFRFLSPKPGTPVWLYVAVRAKAYRI</sequence>
<dbReference type="EMBL" id="CAJNNW010028663">
    <property type="protein sequence ID" value="CAE8697166.1"/>
    <property type="molecule type" value="Genomic_DNA"/>
</dbReference>
<organism evidence="1 2">
    <name type="scientific">Polarella glacialis</name>
    <name type="common">Dinoflagellate</name>
    <dbReference type="NCBI Taxonomy" id="89957"/>
    <lineage>
        <taxon>Eukaryota</taxon>
        <taxon>Sar</taxon>
        <taxon>Alveolata</taxon>
        <taxon>Dinophyceae</taxon>
        <taxon>Suessiales</taxon>
        <taxon>Suessiaceae</taxon>
        <taxon>Polarella</taxon>
    </lineage>
</organism>
<evidence type="ECO:0000313" key="2">
    <source>
        <dbReference type="Proteomes" id="UP000626109"/>
    </source>
</evidence>
<gene>
    <name evidence="1" type="ORF">PGLA2088_LOCUS30153</name>
</gene>
<evidence type="ECO:0000313" key="1">
    <source>
        <dbReference type="EMBL" id="CAE8697166.1"/>
    </source>
</evidence>
<proteinExistence type="predicted"/>
<protein>
    <submittedName>
        <fullName evidence="1">Uncharacterized protein</fullName>
    </submittedName>
</protein>